<dbReference type="InterPro" id="IPR005495">
    <property type="entry name" value="LptG/LptF_permease"/>
</dbReference>
<keyword evidence="2" id="KW-1003">Cell membrane</keyword>
<dbReference type="KEGG" id="als:DJ013_00050"/>
<organism evidence="7 8">
    <name type="scientific">Arcticibacterium luteifluviistationis</name>
    <dbReference type="NCBI Taxonomy" id="1784714"/>
    <lineage>
        <taxon>Bacteria</taxon>
        <taxon>Pseudomonadati</taxon>
        <taxon>Bacteroidota</taxon>
        <taxon>Cytophagia</taxon>
        <taxon>Cytophagales</taxon>
        <taxon>Leadbetterellaceae</taxon>
        <taxon>Arcticibacterium</taxon>
    </lineage>
</organism>
<protein>
    <submittedName>
        <fullName evidence="7">Permease</fullName>
    </submittedName>
</protein>
<dbReference type="PANTHER" id="PTHR33529:SF8">
    <property type="entry name" value="PERMEASE, YJGP_YJGQ FAMILY"/>
    <property type="match status" value="1"/>
</dbReference>
<dbReference type="Pfam" id="PF03739">
    <property type="entry name" value="LptF_LptG"/>
    <property type="match status" value="1"/>
</dbReference>
<evidence type="ECO:0000256" key="5">
    <source>
        <dbReference type="ARBA" id="ARBA00023136"/>
    </source>
</evidence>
<dbReference type="GO" id="GO:0043190">
    <property type="term" value="C:ATP-binding cassette (ABC) transporter complex"/>
    <property type="evidence" value="ECO:0007669"/>
    <property type="project" value="TreeGrafter"/>
</dbReference>
<keyword evidence="5 6" id="KW-0472">Membrane</keyword>
<dbReference type="EMBL" id="CP029480">
    <property type="protein sequence ID" value="AWV96670.1"/>
    <property type="molecule type" value="Genomic_DNA"/>
</dbReference>
<evidence type="ECO:0000256" key="1">
    <source>
        <dbReference type="ARBA" id="ARBA00004651"/>
    </source>
</evidence>
<proteinExistence type="predicted"/>
<feature type="transmembrane region" description="Helical" evidence="6">
    <location>
        <begin position="303"/>
        <end position="324"/>
    </location>
</feature>
<feature type="transmembrane region" description="Helical" evidence="6">
    <location>
        <begin position="12"/>
        <end position="30"/>
    </location>
</feature>
<comment type="subcellular location">
    <subcellularLocation>
        <location evidence="1">Cell membrane</location>
        <topology evidence="1">Multi-pass membrane protein</topology>
    </subcellularLocation>
</comment>
<feature type="transmembrane region" description="Helical" evidence="6">
    <location>
        <begin position="100"/>
        <end position="123"/>
    </location>
</feature>
<feature type="transmembrane region" description="Helical" evidence="6">
    <location>
        <begin position="278"/>
        <end position="296"/>
    </location>
</feature>
<feature type="transmembrane region" description="Helical" evidence="6">
    <location>
        <begin position="336"/>
        <end position="357"/>
    </location>
</feature>
<name>A0A2Z4G698_9BACT</name>
<dbReference type="GO" id="GO:0015920">
    <property type="term" value="P:lipopolysaccharide transport"/>
    <property type="evidence" value="ECO:0007669"/>
    <property type="project" value="TreeGrafter"/>
</dbReference>
<keyword evidence="4 6" id="KW-1133">Transmembrane helix</keyword>
<sequence length="359" mass="41499">MKILDKYLIKKFLSTYVFSVLIIVLIVLVIDYGDHNDDFVRSEAPGGKVFFDYYLNLAPYWANYISPLMIFISTVFFTAKMAAHTEIVAMLTAGISFRRLMIPYTIGALIVGIFSFFMMGWILPKANANRIAFENEYLHERFFFSDRDFHLTVAPDTYVYFSSYNNQSKTAFDFTIEKFEGNELVEKLSARRAMWVDTLEQWRIYDYKIRELGIMRDNIIVNRSHTDSTISMFPKDFESNQSIQETFTINDLQEQIKLLESRGSEGIEPFKIELYQRFATPFAAVILSLMGLIVSARKRRGGVGLQIAIGFVLAFVYILFYIMSKGIAESGNMEPLFAVWLPNIVFSVIAFVMYFTVPR</sequence>
<dbReference type="Proteomes" id="UP000249873">
    <property type="component" value="Chromosome"/>
</dbReference>
<evidence type="ECO:0000256" key="2">
    <source>
        <dbReference type="ARBA" id="ARBA00022475"/>
    </source>
</evidence>
<dbReference type="PANTHER" id="PTHR33529">
    <property type="entry name" value="SLR0882 PROTEIN-RELATED"/>
    <property type="match status" value="1"/>
</dbReference>
<dbReference type="RefSeq" id="WP_111369772.1">
    <property type="nucleotide sequence ID" value="NZ_CP029480.1"/>
</dbReference>
<evidence type="ECO:0000256" key="6">
    <source>
        <dbReference type="SAM" id="Phobius"/>
    </source>
</evidence>
<evidence type="ECO:0000313" key="8">
    <source>
        <dbReference type="Proteomes" id="UP000249873"/>
    </source>
</evidence>
<feature type="transmembrane region" description="Helical" evidence="6">
    <location>
        <begin position="60"/>
        <end position="79"/>
    </location>
</feature>
<reference evidence="7 8" key="1">
    <citation type="submission" date="2018-05" db="EMBL/GenBank/DDBJ databases">
        <title>Complete genome sequence of Arcticibacterium luteifluviistationis SM1504T, a cytophagaceae bacterium isolated from Arctic surface seawater.</title>
        <authorList>
            <person name="Li Y."/>
            <person name="Qin Q.-L."/>
        </authorList>
    </citation>
    <scope>NUCLEOTIDE SEQUENCE [LARGE SCALE GENOMIC DNA]</scope>
    <source>
        <strain evidence="7 8">SM1504</strain>
    </source>
</reference>
<evidence type="ECO:0000256" key="3">
    <source>
        <dbReference type="ARBA" id="ARBA00022692"/>
    </source>
</evidence>
<evidence type="ECO:0000256" key="4">
    <source>
        <dbReference type="ARBA" id="ARBA00022989"/>
    </source>
</evidence>
<accession>A0A2Z4G698</accession>
<keyword evidence="3 6" id="KW-0812">Transmembrane</keyword>
<keyword evidence="8" id="KW-1185">Reference proteome</keyword>
<gene>
    <name evidence="7" type="ORF">DJ013_00050</name>
</gene>
<evidence type="ECO:0000313" key="7">
    <source>
        <dbReference type="EMBL" id="AWV96670.1"/>
    </source>
</evidence>
<dbReference type="OrthoDB" id="9807977at2"/>
<dbReference type="AlphaFoldDB" id="A0A2Z4G698"/>